<dbReference type="PROSITE" id="PS51199">
    <property type="entry name" value="SF4_HELICASE"/>
    <property type="match status" value="1"/>
</dbReference>
<organism evidence="2">
    <name type="scientific">marine sediment metagenome</name>
    <dbReference type="NCBI Taxonomy" id="412755"/>
    <lineage>
        <taxon>unclassified sequences</taxon>
        <taxon>metagenomes</taxon>
        <taxon>ecological metagenomes</taxon>
    </lineage>
</organism>
<dbReference type="Pfam" id="PF03796">
    <property type="entry name" value="DnaB_C"/>
    <property type="match status" value="1"/>
</dbReference>
<feature type="non-terminal residue" evidence="2">
    <location>
        <position position="130"/>
    </location>
</feature>
<dbReference type="GO" id="GO:0005829">
    <property type="term" value="C:cytosol"/>
    <property type="evidence" value="ECO:0007669"/>
    <property type="project" value="TreeGrafter"/>
</dbReference>
<proteinExistence type="predicted"/>
<reference evidence="2" key="1">
    <citation type="journal article" date="2014" name="Front. Microbiol.">
        <title>High frequency of phylogenetically diverse reductive dehalogenase-homologous genes in deep subseafloor sedimentary metagenomes.</title>
        <authorList>
            <person name="Kawai M."/>
            <person name="Futagami T."/>
            <person name="Toyoda A."/>
            <person name="Takaki Y."/>
            <person name="Nishi S."/>
            <person name="Hori S."/>
            <person name="Arai W."/>
            <person name="Tsubouchi T."/>
            <person name="Morono Y."/>
            <person name="Uchiyama I."/>
            <person name="Ito T."/>
            <person name="Fujiyama A."/>
            <person name="Inagaki F."/>
            <person name="Takami H."/>
        </authorList>
    </citation>
    <scope>NUCLEOTIDE SEQUENCE</scope>
    <source>
        <strain evidence="2">Expedition CK06-06</strain>
    </source>
</reference>
<name>X1PAI0_9ZZZZ</name>
<dbReference type="GO" id="GO:0005524">
    <property type="term" value="F:ATP binding"/>
    <property type="evidence" value="ECO:0007669"/>
    <property type="project" value="InterPro"/>
</dbReference>
<dbReference type="AlphaFoldDB" id="X1PAI0"/>
<comment type="caution">
    <text evidence="2">The sequence shown here is derived from an EMBL/GenBank/DDBJ whole genome shotgun (WGS) entry which is preliminary data.</text>
</comment>
<dbReference type="Gene3D" id="3.40.50.300">
    <property type="entry name" value="P-loop containing nucleotide triphosphate hydrolases"/>
    <property type="match status" value="1"/>
</dbReference>
<dbReference type="PANTHER" id="PTHR30153">
    <property type="entry name" value="REPLICATIVE DNA HELICASE DNAB"/>
    <property type="match status" value="1"/>
</dbReference>
<gene>
    <name evidence="2" type="ORF">S06H3_38005</name>
</gene>
<dbReference type="SUPFAM" id="SSF52540">
    <property type="entry name" value="P-loop containing nucleoside triphosphate hydrolases"/>
    <property type="match status" value="1"/>
</dbReference>
<dbReference type="InterPro" id="IPR007694">
    <property type="entry name" value="DNA_helicase_DnaB-like_C"/>
</dbReference>
<evidence type="ECO:0000259" key="1">
    <source>
        <dbReference type="PROSITE" id="PS51199"/>
    </source>
</evidence>
<dbReference type="GO" id="GO:0003678">
    <property type="term" value="F:DNA helicase activity"/>
    <property type="evidence" value="ECO:0007669"/>
    <property type="project" value="InterPro"/>
</dbReference>
<sequence length="130" mass="14417">MGYQEAEDVDVLLDDAERKIFSIAQRSLTQRFVPVKETLEETFKRIDELSKHKGSLRGIPTGFRSLDNILAGLQKSDLIILAGRPSLGKSAMATDIARYAACHQKIPVGIFSLEMSKDQIIDRLIAAQAD</sequence>
<dbReference type="PANTHER" id="PTHR30153:SF2">
    <property type="entry name" value="REPLICATIVE DNA HELICASE"/>
    <property type="match status" value="1"/>
</dbReference>
<dbReference type="EMBL" id="BARV01023132">
    <property type="protein sequence ID" value="GAI27939.1"/>
    <property type="molecule type" value="Genomic_DNA"/>
</dbReference>
<protein>
    <recommendedName>
        <fullName evidence="1">SF4 helicase domain-containing protein</fullName>
    </recommendedName>
</protein>
<evidence type="ECO:0000313" key="2">
    <source>
        <dbReference type="EMBL" id="GAI27939.1"/>
    </source>
</evidence>
<feature type="domain" description="SF4 helicase" evidence="1">
    <location>
        <begin position="52"/>
        <end position="130"/>
    </location>
</feature>
<dbReference type="InterPro" id="IPR027417">
    <property type="entry name" value="P-loop_NTPase"/>
</dbReference>
<dbReference type="GO" id="GO:0006260">
    <property type="term" value="P:DNA replication"/>
    <property type="evidence" value="ECO:0007669"/>
    <property type="project" value="InterPro"/>
</dbReference>
<accession>X1PAI0</accession>